<dbReference type="RefSeq" id="WP_210658332.1">
    <property type="nucleotide sequence ID" value="NZ_JAGKQQ010000001.1"/>
</dbReference>
<dbReference type="EMBL" id="JAGKQQ010000001">
    <property type="protein sequence ID" value="MBP3958390.1"/>
    <property type="molecule type" value="Genomic_DNA"/>
</dbReference>
<keyword evidence="3" id="KW-1185">Reference proteome</keyword>
<proteinExistence type="predicted"/>
<keyword evidence="1" id="KW-0175">Coiled coil</keyword>
<evidence type="ECO:0000256" key="1">
    <source>
        <dbReference type="SAM" id="Coils"/>
    </source>
</evidence>
<evidence type="ECO:0000313" key="2">
    <source>
        <dbReference type="EMBL" id="MBP3958390.1"/>
    </source>
</evidence>
<sequence>MAAVSPVEIVSKATLDEILAIETEREKLKQREASVEREFSSHRDRLFLYQDETYAQSSCSFGWGDERFTVYGCRVSKTRPWETTSDTVHAPISEITYLNDTLANRKAKVKGLQEGANL</sequence>
<comment type="caution">
    <text evidence="2">The sequence shown here is derived from an EMBL/GenBank/DDBJ whole genome shotgun (WGS) entry which is preliminary data.</text>
</comment>
<gene>
    <name evidence="2" type="ORF">J8F10_24335</name>
</gene>
<evidence type="ECO:0000313" key="3">
    <source>
        <dbReference type="Proteomes" id="UP000676565"/>
    </source>
</evidence>
<name>A0ABS5BXC1_9BACT</name>
<feature type="coiled-coil region" evidence="1">
    <location>
        <begin position="18"/>
        <end position="45"/>
    </location>
</feature>
<reference evidence="2 3" key="1">
    <citation type="submission" date="2021-04" db="EMBL/GenBank/DDBJ databases">
        <authorList>
            <person name="Ivanova A."/>
        </authorList>
    </citation>
    <scope>NUCLEOTIDE SEQUENCE [LARGE SCALE GENOMIC DNA]</scope>
    <source>
        <strain evidence="2 3">G18</strain>
    </source>
</reference>
<protein>
    <submittedName>
        <fullName evidence="2">Uncharacterized protein</fullName>
    </submittedName>
</protein>
<accession>A0ABS5BXC1</accession>
<organism evidence="2 3">
    <name type="scientific">Gemmata palustris</name>
    <dbReference type="NCBI Taxonomy" id="2822762"/>
    <lineage>
        <taxon>Bacteria</taxon>
        <taxon>Pseudomonadati</taxon>
        <taxon>Planctomycetota</taxon>
        <taxon>Planctomycetia</taxon>
        <taxon>Gemmatales</taxon>
        <taxon>Gemmataceae</taxon>
        <taxon>Gemmata</taxon>
    </lineage>
</organism>
<dbReference type="Proteomes" id="UP000676565">
    <property type="component" value="Unassembled WGS sequence"/>
</dbReference>